<proteinExistence type="predicted"/>
<evidence type="ECO:0000256" key="1">
    <source>
        <dbReference type="SAM" id="MobiDB-lite"/>
    </source>
</evidence>
<keyword evidence="3" id="KW-1185">Reference proteome</keyword>
<reference evidence="2" key="1">
    <citation type="submission" date="2025-08" db="UniProtKB">
        <authorList>
            <consortium name="Ensembl"/>
        </authorList>
    </citation>
    <scope>IDENTIFICATION</scope>
</reference>
<evidence type="ECO:0000313" key="2">
    <source>
        <dbReference type="Ensembl" id="ENSLLTP00000020719.1"/>
    </source>
</evidence>
<reference evidence="2" key="2">
    <citation type="submission" date="2025-09" db="UniProtKB">
        <authorList>
            <consortium name="Ensembl"/>
        </authorList>
    </citation>
    <scope>IDENTIFICATION</scope>
</reference>
<sequence length="207" mass="22124">MCFHQNEGTSECLSQALPFFSPSSLLSFGVPVEPACPLLLQIIHSLSATPATFILVFLLNGGLPPPHHQASNSRHHHPSLSAAAAAITSRIIINHHHQPAAAAVQQVSSSHPVIIINIIRTRSGSRETSRPSRMKQESKDEQDQEHEQDEQDELSPGARAGQSRPAGRGALQQSKAPAEGPPLKQTQSEGQGVGWWPCPSARAGTDG</sequence>
<dbReference type="Ensembl" id="ENSLLTT00000021483.1">
    <property type="protein sequence ID" value="ENSLLTP00000020719.1"/>
    <property type="gene ID" value="ENSLLTG00000015498.1"/>
</dbReference>
<feature type="compositionally biased region" description="Basic and acidic residues" evidence="1">
    <location>
        <begin position="124"/>
        <end position="141"/>
    </location>
</feature>
<feature type="region of interest" description="Disordered" evidence="1">
    <location>
        <begin position="119"/>
        <end position="207"/>
    </location>
</feature>
<feature type="compositionally biased region" description="Acidic residues" evidence="1">
    <location>
        <begin position="142"/>
        <end position="153"/>
    </location>
</feature>
<name>A0A8C5SQ40_LATLA</name>
<evidence type="ECO:0000313" key="3">
    <source>
        <dbReference type="Proteomes" id="UP000694406"/>
    </source>
</evidence>
<dbReference type="AlphaFoldDB" id="A0A8C5SQ40"/>
<protein>
    <submittedName>
        <fullName evidence="2">Uncharacterized protein</fullName>
    </submittedName>
</protein>
<dbReference type="Proteomes" id="UP000694406">
    <property type="component" value="Unplaced"/>
</dbReference>
<organism evidence="2 3">
    <name type="scientific">Laticauda laticaudata</name>
    <name type="common">Blue-ringed sea krait</name>
    <name type="synonym">Blue-lipped sea krait</name>
    <dbReference type="NCBI Taxonomy" id="8630"/>
    <lineage>
        <taxon>Eukaryota</taxon>
        <taxon>Metazoa</taxon>
        <taxon>Chordata</taxon>
        <taxon>Craniata</taxon>
        <taxon>Vertebrata</taxon>
        <taxon>Euteleostomi</taxon>
        <taxon>Lepidosauria</taxon>
        <taxon>Squamata</taxon>
        <taxon>Bifurcata</taxon>
        <taxon>Unidentata</taxon>
        <taxon>Episquamata</taxon>
        <taxon>Toxicofera</taxon>
        <taxon>Serpentes</taxon>
        <taxon>Colubroidea</taxon>
        <taxon>Elapidae</taxon>
        <taxon>Laticaudinae</taxon>
        <taxon>Laticauda</taxon>
    </lineage>
</organism>
<accession>A0A8C5SQ40</accession>